<keyword evidence="4" id="KW-1185">Reference proteome</keyword>
<evidence type="ECO:0000256" key="2">
    <source>
        <dbReference type="ARBA" id="ARBA00022723"/>
    </source>
</evidence>
<dbReference type="InterPro" id="IPR027806">
    <property type="entry name" value="HARBI1_dom"/>
</dbReference>
<reference evidence="5" key="1">
    <citation type="submission" date="2022-11" db="UniProtKB">
        <authorList>
            <consortium name="WormBaseParasite"/>
        </authorList>
    </citation>
    <scope>IDENTIFICATION</scope>
</reference>
<name>A0A915DAT6_9BILA</name>
<evidence type="ECO:0000313" key="5">
    <source>
        <dbReference type="WBParaSite" id="jg1746"/>
    </source>
</evidence>
<feature type="domain" description="DDE Tnp4" evidence="3">
    <location>
        <begin position="27"/>
        <end position="101"/>
    </location>
</feature>
<dbReference type="Proteomes" id="UP000887574">
    <property type="component" value="Unplaced"/>
</dbReference>
<evidence type="ECO:0000313" key="4">
    <source>
        <dbReference type="Proteomes" id="UP000887574"/>
    </source>
</evidence>
<protein>
    <submittedName>
        <fullName evidence="5">DDE Tnp4 domain-containing protein</fullName>
    </submittedName>
</protein>
<evidence type="ECO:0000259" key="3">
    <source>
        <dbReference type="Pfam" id="PF13359"/>
    </source>
</evidence>
<accession>A0A915DAT6</accession>
<comment type="cofactor">
    <cofactor evidence="1">
        <name>a divalent metal cation</name>
        <dbReference type="ChEBI" id="CHEBI:60240"/>
    </cofactor>
</comment>
<keyword evidence="2" id="KW-0479">Metal-binding</keyword>
<sequence>MQTEYLPTPTRQTWKFCSIVLLAIADAESRFLMMDVLTPFTDRGANSQEKIAFNGRLSRARSAVEHAFGIFAKRWRIFLGTIEARPETARLYTLAAVILHNFLRDPVEEEDLNLRFPDDRRMLIDQRAPEAGRQGRLIRDRFVDVVIRGVQDAV</sequence>
<evidence type="ECO:0000256" key="1">
    <source>
        <dbReference type="ARBA" id="ARBA00001968"/>
    </source>
</evidence>
<dbReference type="GO" id="GO:0046872">
    <property type="term" value="F:metal ion binding"/>
    <property type="evidence" value="ECO:0007669"/>
    <property type="project" value="UniProtKB-KW"/>
</dbReference>
<dbReference type="AlphaFoldDB" id="A0A915DAT6"/>
<dbReference type="Pfam" id="PF13359">
    <property type="entry name" value="DDE_Tnp_4"/>
    <property type="match status" value="1"/>
</dbReference>
<dbReference type="WBParaSite" id="jg1746">
    <property type="protein sequence ID" value="jg1746"/>
    <property type="gene ID" value="jg1746"/>
</dbReference>
<proteinExistence type="predicted"/>
<organism evidence="4 5">
    <name type="scientific">Ditylenchus dipsaci</name>
    <dbReference type="NCBI Taxonomy" id="166011"/>
    <lineage>
        <taxon>Eukaryota</taxon>
        <taxon>Metazoa</taxon>
        <taxon>Ecdysozoa</taxon>
        <taxon>Nematoda</taxon>
        <taxon>Chromadorea</taxon>
        <taxon>Rhabditida</taxon>
        <taxon>Tylenchina</taxon>
        <taxon>Tylenchomorpha</taxon>
        <taxon>Sphaerularioidea</taxon>
        <taxon>Anguinidae</taxon>
        <taxon>Anguininae</taxon>
        <taxon>Ditylenchus</taxon>
    </lineage>
</organism>